<dbReference type="AlphaFoldDB" id="A0A5N1BIN2"/>
<sequence length="74" mass="8631">MSKVTIPLNKDEEELFNQYAKFHDQPLSTLFKQIMEEKIEEDFDIEVIKNYEAAKEAGDVSYYSHNEVKGMLGL</sequence>
<evidence type="ECO:0000313" key="2">
    <source>
        <dbReference type="Proteomes" id="UP000326476"/>
    </source>
</evidence>
<accession>A0A5N1BIN2</accession>
<proteinExistence type="predicted"/>
<dbReference type="Pfam" id="PF19807">
    <property type="entry name" value="DUF6290"/>
    <property type="match status" value="1"/>
</dbReference>
<gene>
    <name evidence="1" type="ORF">F6I34_08830</name>
</gene>
<name>A0A5N1BIN2_9LACT</name>
<organism evidence="1 2">
    <name type="scientific">Aerococcus tenax</name>
    <dbReference type="NCBI Taxonomy" id="3078812"/>
    <lineage>
        <taxon>Bacteria</taxon>
        <taxon>Bacillati</taxon>
        <taxon>Bacillota</taxon>
        <taxon>Bacilli</taxon>
        <taxon>Lactobacillales</taxon>
        <taxon>Aerococcaceae</taxon>
        <taxon>Aerococcus</taxon>
    </lineage>
</organism>
<keyword evidence="2" id="KW-1185">Reference proteome</keyword>
<dbReference type="Proteomes" id="UP000326476">
    <property type="component" value="Unassembled WGS sequence"/>
</dbReference>
<dbReference type="RefSeq" id="WP_111822121.1">
    <property type="nucleotide sequence ID" value="NZ_QMGY01000003.1"/>
</dbReference>
<protein>
    <submittedName>
        <fullName evidence="1">Toxin-antitoxin system protein</fullName>
    </submittedName>
</protein>
<comment type="caution">
    <text evidence="1">The sequence shown here is derived from an EMBL/GenBank/DDBJ whole genome shotgun (WGS) entry which is preliminary data.</text>
</comment>
<dbReference type="EMBL" id="VYVN01000029">
    <property type="protein sequence ID" value="KAA9238132.1"/>
    <property type="molecule type" value="Genomic_DNA"/>
</dbReference>
<reference evidence="2" key="1">
    <citation type="submission" date="2019-09" db="EMBL/GenBank/DDBJ databases">
        <title>Draft genome sequence assemblies of isolates from the urinary tract.</title>
        <authorList>
            <person name="Mores C.R."/>
            <person name="Putonti C."/>
            <person name="Wolfe A.J."/>
        </authorList>
    </citation>
    <scope>NUCLEOTIDE SEQUENCE [LARGE SCALE GENOMIC DNA]</scope>
    <source>
        <strain evidence="2">UMB8614</strain>
    </source>
</reference>
<evidence type="ECO:0000313" key="1">
    <source>
        <dbReference type="EMBL" id="KAA9238132.1"/>
    </source>
</evidence>
<dbReference type="NCBIfam" id="NF046040">
    <property type="entry name" value="RelB_antitoxin"/>
    <property type="match status" value="1"/>
</dbReference>
<dbReference type="InterPro" id="IPR046257">
    <property type="entry name" value="DUF6290"/>
</dbReference>